<evidence type="ECO:0000259" key="1">
    <source>
        <dbReference type="Pfam" id="PF25138"/>
    </source>
</evidence>
<dbReference type="InterPro" id="IPR056942">
    <property type="entry name" value="Phage_H_T_join"/>
</dbReference>
<dbReference type="EMBL" id="BARS01058170">
    <property type="protein sequence ID" value="GAG46093.1"/>
    <property type="molecule type" value="Genomic_DNA"/>
</dbReference>
<evidence type="ECO:0000313" key="2">
    <source>
        <dbReference type="EMBL" id="GAG46093.1"/>
    </source>
</evidence>
<reference evidence="2" key="1">
    <citation type="journal article" date="2014" name="Front. Microbiol.">
        <title>High frequency of phylogenetically diverse reductive dehalogenase-homologous genes in deep subseafloor sedimentary metagenomes.</title>
        <authorList>
            <person name="Kawai M."/>
            <person name="Futagami T."/>
            <person name="Toyoda A."/>
            <person name="Takaki Y."/>
            <person name="Nishi S."/>
            <person name="Hori S."/>
            <person name="Arai W."/>
            <person name="Tsubouchi T."/>
            <person name="Morono Y."/>
            <person name="Uchiyama I."/>
            <person name="Ito T."/>
            <person name="Fujiyama A."/>
            <person name="Inagaki F."/>
            <person name="Takami H."/>
        </authorList>
    </citation>
    <scope>NUCLEOTIDE SEQUENCE</scope>
    <source>
        <strain evidence="2">Expedition CK06-06</strain>
    </source>
</reference>
<gene>
    <name evidence="2" type="ORF">S01H1_84967</name>
</gene>
<name>X0YBK9_9ZZZZ</name>
<feature type="domain" description="Phage head-tail joining protein" evidence="1">
    <location>
        <begin position="1"/>
        <end position="88"/>
    </location>
</feature>
<comment type="caution">
    <text evidence="2">The sequence shown here is derived from an EMBL/GenBank/DDBJ whole genome shotgun (WGS) entry which is preliminary data.</text>
</comment>
<sequence length="106" mass="11497">MNVLEQGAHHLMARMQQYAGVDVTYIRAGQQSVTFTAVPGRVPASLYDAQGASLRVVVNDFIIDRGELAGFVPPTPMRGDKIIRGDETFIVSGEDLGTTHYEDGDS</sequence>
<protein>
    <recommendedName>
        <fullName evidence="1">Phage head-tail joining protein domain-containing protein</fullName>
    </recommendedName>
</protein>
<proteinExistence type="predicted"/>
<dbReference type="Pfam" id="PF25138">
    <property type="entry name" value="Phage_H_T_join_3"/>
    <property type="match status" value="1"/>
</dbReference>
<dbReference type="AlphaFoldDB" id="X0YBK9"/>
<feature type="non-terminal residue" evidence="2">
    <location>
        <position position="106"/>
    </location>
</feature>
<accession>X0YBK9</accession>
<organism evidence="2">
    <name type="scientific">marine sediment metagenome</name>
    <dbReference type="NCBI Taxonomy" id="412755"/>
    <lineage>
        <taxon>unclassified sequences</taxon>
        <taxon>metagenomes</taxon>
        <taxon>ecological metagenomes</taxon>
    </lineage>
</organism>